<accession>A0AAJ1BKR6</accession>
<name>A0AAJ1BKR6_9GAMM</name>
<proteinExistence type="predicted"/>
<keyword evidence="2" id="KW-0645">Protease</keyword>
<dbReference type="AlphaFoldDB" id="A0AAJ1BKR6"/>
<evidence type="ECO:0000256" key="1">
    <source>
        <dbReference type="SAM" id="MobiDB-lite"/>
    </source>
</evidence>
<dbReference type="Proteomes" id="UP001297581">
    <property type="component" value="Unassembled WGS sequence"/>
</dbReference>
<keyword evidence="3" id="KW-1185">Reference proteome</keyword>
<reference evidence="2 3" key="1">
    <citation type="submission" date="2022-02" db="EMBL/GenBank/DDBJ databases">
        <title>The genome sequence of Shewanella sp. 3B26.</title>
        <authorList>
            <person name="Du J."/>
        </authorList>
    </citation>
    <scope>NUCLEOTIDE SEQUENCE [LARGE SCALE GENOMIC DNA]</scope>
    <source>
        <strain evidence="2 3">3B26</strain>
    </source>
</reference>
<dbReference type="GO" id="GO:0008233">
    <property type="term" value="F:peptidase activity"/>
    <property type="evidence" value="ECO:0007669"/>
    <property type="project" value="UniProtKB-KW"/>
</dbReference>
<organism evidence="2 3">
    <name type="scientific">Shewanella zhuhaiensis</name>
    <dbReference type="NCBI Taxonomy" id="2919576"/>
    <lineage>
        <taxon>Bacteria</taxon>
        <taxon>Pseudomonadati</taxon>
        <taxon>Pseudomonadota</taxon>
        <taxon>Gammaproteobacteria</taxon>
        <taxon>Alteromonadales</taxon>
        <taxon>Shewanellaceae</taxon>
        <taxon>Shewanella</taxon>
    </lineage>
</organism>
<dbReference type="Pfam" id="PF10123">
    <property type="entry name" value="Mu-like_Pro"/>
    <property type="match status" value="1"/>
</dbReference>
<comment type="caution">
    <text evidence="2">The sequence shown here is derived from an EMBL/GenBank/DDBJ whole genome shotgun (WGS) entry which is preliminary data.</text>
</comment>
<feature type="region of interest" description="Disordered" evidence="1">
    <location>
        <begin position="202"/>
        <end position="229"/>
    </location>
</feature>
<sequence length="416" mass="43463">MSTAKRQSQQLQLAALSSAIAFEIGSAGATGDDEGWVQALPDGAFAAVDGRPHDVASGKWLMDSIAFAALQANTPHQAGDLVVDYEHQTLNKEKNGEPAPAAGWFSIRDVAYRPGEGLFIKPRFTDKALAFLAAKEYRYFSLVFGYDTATGRPQFIHSGALTNRPGVDGMLPLAELSARLAALGSGLPARLNAAGSGLPARLDAEGSGLPDSLPQVHPTPPNTEEKPVNDTLKKLLAKLGVSLEEGTELNEEQAAAALAALCALEAQAGEVAGLQTQLAALSANPPAMPVGQVDLSQYVPIATVNALRELLTALTAENGALTVEQTVKAAIDDGRAFACEKDYLEALGKQSMAALSANLDARKPLAALTAKQTTTVPAPKEQDTKLAALSAEEKQLANAWGMSEADFAKAKAADKE</sequence>
<dbReference type="InterPro" id="IPR012106">
    <property type="entry name" value="Phage_Mu_Gp1"/>
</dbReference>
<dbReference type="PIRSF" id="PIRSF016624">
    <property type="entry name" value="Mu_prophg_I"/>
    <property type="match status" value="1"/>
</dbReference>
<protein>
    <submittedName>
        <fullName evidence="2">Phage protease</fullName>
    </submittedName>
</protein>
<dbReference type="GO" id="GO:0006508">
    <property type="term" value="P:proteolysis"/>
    <property type="evidence" value="ECO:0007669"/>
    <property type="project" value="UniProtKB-KW"/>
</dbReference>
<dbReference type="EMBL" id="JAKUDL010000005">
    <property type="protein sequence ID" value="MCH4295574.1"/>
    <property type="molecule type" value="Genomic_DNA"/>
</dbReference>
<keyword evidence="2" id="KW-0378">Hydrolase</keyword>
<dbReference type="RefSeq" id="WP_240591757.1">
    <property type="nucleotide sequence ID" value="NZ_JAKUDL010000005.1"/>
</dbReference>
<gene>
    <name evidence="2" type="ORF">MJ923_14795</name>
</gene>
<evidence type="ECO:0000313" key="3">
    <source>
        <dbReference type="Proteomes" id="UP001297581"/>
    </source>
</evidence>
<evidence type="ECO:0000313" key="2">
    <source>
        <dbReference type="EMBL" id="MCH4295574.1"/>
    </source>
</evidence>